<sequence length="542" mass="60430">MNNIHAHWYMKAVEGLIGAIGKRTSKQSPHQSQARYNFCQRTASDLTERAQCVMNTFQERDDKKGNKRQFHPMKKNRKSLRRRRSVASSGNYSRRPNIHYYGYTVGYPTTPPPTTPYPSPIEALSRLVVHAIRGGDNELPDPSQQSPTISKLRTLHSLVKQKVKQERPSRRVELLSPRLAPLLPRTTAQSRRIYSPSLLSFYRDSAVDNVVSLPDVLDDAGMTSNDQEALLEMVLEVSGARRTIDEIFQAVNNEQSTGMSSQISNATRWIEQVWAQVRKSFSWRQHRDLLDNGFAFLRRDQLERLFGENGLYESASLGIDLDEYEKWTWKDKEDFLKKAVRHLTAEPRSKRRRRAELAHPKRMEGNATSNEEGKEDTKGEKQEGEDDDEEEEEEEEDESSATTLEPFAFSASVLSPSLLGPVTLSPNLFTPAILSPALLGPTTLSPAIGNPTILSPYVLGPTTLSPGILAPGILSPYVLSPNIVNFFVLSPAILSPAVLSPDILSPTLLSPTILSPLVLSPAILSDPLDDSPTILSPSVLSK</sequence>
<evidence type="ECO:0000313" key="3">
    <source>
        <dbReference type="WBParaSite" id="PSAMB.scaffold2size251193.g735.t1"/>
    </source>
</evidence>
<feature type="region of interest" description="Disordered" evidence="1">
    <location>
        <begin position="346"/>
        <end position="404"/>
    </location>
</feature>
<accession>A0A914W4E0</accession>
<evidence type="ECO:0000313" key="2">
    <source>
        <dbReference type="Proteomes" id="UP000887566"/>
    </source>
</evidence>
<feature type="compositionally biased region" description="Basic residues" evidence="1">
    <location>
        <begin position="65"/>
        <end position="85"/>
    </location>
</feature>
<dbReference type="PANTHER" id="PTHR21523">
    <property type="match status" value="1"/>
</dbReference>
<name>A0A914W4E0_9BILA</name>
<feature type="compositionally biased region" description="Basic and acidic residues" evidence="1">
    <location>
        <begin position="371"/>
        <end position="382"/>
    </location>
</feature>
<keyword evidence="2" id="KW-1185">Reference proteome</keyword>
<dbReference type="AlphaFoldDB" id="A0A914W4E0"/>
<dbReference type="Proteomes" id="UP000887566">
    <property type="component" value="Unplaced"/>
</dbReference>
<feature type="compositionally biased region" description="Acidic residues" evidence="1">
    <location>
        <begin position="383"/>
        <end position="399"/>
    </location>
</feature>
<dbReference type="PANTHER" id="PTHR21523:SF46">
    <property type="entry name" value="MLT-TEN (MLT-10) RELATED"/>
    <property type="match status" value="1"/>
</dbReference>
<protein>
    <submittedName>
        <fullName evidence="3">Uncharacterized protein</fullName>
    </submittedName>
</protein>
<feature type="compositionally biased region" description="Basic and acidic residues" evidence="1">
    <location>
        <begin position="355"/>
        <end position="364"/>
    </location>
</feature>
<dbReference type="InterPro" id="IPR006954">
    <property type="entry name" value="Mlt-10-like"/>
</dbReference>
<dbReference type="WBParaSite" id="PSAMB.scaffold2size251193.g735.t1">
    <property type="protein sequence ID" value="PSAMB.scaffold2size251193.g735.t1"/>
    <property type="gene ID" value="PSAMB.scaffold2size251193.g735"/>
</dbReference>
<reference evidence="3" key="1">
    <citation type="submission" date="2022-11" db="UniProtKB">
        <authorList>
            <consortium name="WormBaseParasite"/>
        </authorList>
    </citation>
    <scope>IDENTIFICATION</scope>
</reference>
<feature type="region of interest" description="Disordered" evidence="1">
    <location>
        <begin position="59"/>
        <end position="93"/>
    </location>
</feature>
<evidence type="ECO:0000256" key="1">
    <source>
        <dbReference type="SAM" id="MobiDB-lite"/>
    </source>
</evidence>
<dbReference type="Pfam" id="PF04870">
    <property type="entry name" value="Moulting_cycle"/>
    <property type="match status" value="1"/>
</dbReference>
<organism evidence="2 3">
    <name type="scientific">Plectus sambesii</name>
    <dbReference type="NCBI Taxonomy" id="2011161"/>
    <lineage>
        <taxon>Eukaryota</taxon>
        <taxon>Metazoa</taxon>
        <taxon>Ecdysozoa</taxon>
        <taxon>Nematoda</taxon>
        <taxon>Chromadorea</taxon>
        <taxon>Plectida</taxon>
        <taxon>Plectina</taxon>
        <taxon>Plectoidea</taxon>
        <taxon>Plectidae</taxon>
        <taxon>Plectus</taxon>
    </lineage>
</organism>
<proteinExistence type="predicted"/>